<evidence type="ECO:0000256" key="2">
    <source>
        <dbReference type="ARBA" id="ARBA00022705"/>
    </source>
</evidence>
<dbReference type="SMART" id="SM00382">
    <property type="entry name" value="AAA"/>
    <property type="match status" value="1"/>
</dbReference>
<dbReference type="VEuPathDB" id="FungiDB:SPPG_03756"/>
<evidence type="ECO:0000256" key="3">
    <source>
        <dbReference type="ARBA" id="ARBA00022723"/>
    </source>
</evidence>
<dbReference type="InterPro" id="IPR003593">
    <property type="entry name" value="AAA+_ATPase"/>
</dbReference>
<feature type="region of interest" description="Disordered" evidence="11">
    <location>
        <begin position="102"/>
        <end position="136"/>
    </location>
</feature>
<feature type="compositionally biased region" description="Polar residues" evidence="11">
    <location>
        <begin position="561"/>
        <end position="570"/>
    </location>
</feature>
<dbReference type="InterPro" id="IPR051314">
    <property type="entry name" value="AAA_ATPase_RarA/MGS1/WRNIP1"/>
</dbReference>
<dbReference type="FunFam" id="1.20.272.10:FF:000001">
    <property type="entry name" value="Putative AAA family ATPase"/>
    <property type="match status" value="1"/>
</dbReference>
<evidence type="ECO:0000256" key="11">
    <source>
        <dbReference type="SAM" id="MobiDB-lite"/>
    </source>
</evidence>
<keyword evidence="9 10" id="KW-0234">DNA repair</keyword>
<dbReference type="SUPFAM" id="SSF52540">
    <property type="entry name" value="P-loop containing nucleoside triphosphate hydrolases"/>
    <property type="match status" value="1"/>
</dbReference>
<feature type="compositionally biased region" description="Polar residues" evidence="11">
    <location>
        <begin position="102"/>
        <end position="127"/>
    </location>
</feature>
<dbReference type="GeneID" id="27687246"/>
<name>A0A0L0HHS0_SPIPD</name>
<dbReference type="Gene3D" id="1.20.272.10">
    <property type="match status" value="1"/>
</dbReference>
<dbReference type="InterPro" id="IPR008921">
    <property type="entry name" value="DNA_pol3_clamp-load_cplx_C"/>
</dbReference>
<gene>
    <name evidence="13" type="ORF">SPPG_03756</name>
</gene>
<dbReference type="InterPro" id="IPR032423">
    <property type="entry name" value="AAA_assoc_2"/>
</dbReference>
<keyword evidence="4" id="KW-0547">Nucleotide-binding</keyword>
<dbReference type="GO" id="GO:0006282">
    <property type="term" value="P:regulation of DNA repair"/>
    <property type="evidence" value="ECO:0007669"/>
    <property type="project" value="EnsemblFungi"/>
</dbReference>
<evidence type="ECO:0000256" key="10">
    <source>
        <dbReference type="PROSITE-ProRule" id="PRU01256"/>
    </source>
</evidence>
<dbReference type="InterPro" id="IPR027417">
    <property type="entry name" value="P-loop_NTPase"/>
</dbReference>
<proteinExistence type="inferred from homology"/>
<dbReference type="GO" id="GO:0008047">
    <property type="term" value="F:enzyme activator activity"/>
    <property type="evidence" value="ECO:0007669"/>
    <property type="project" value="EnsemblFungi"/>
</dbReference>
<evidence type="ECO:0000256" key="4">
    <source>
        <dbReference type="ARBA" id="ARBA00022741"/>
    </source>
</evidence>
<dbReference type="PANTHER" id="PTHR13779:SF7">
    <property type="entry name" value="ATPASE WRNIP1"/>
    <property type="match status" value="1"/>
</dbReference>
<organism evidence="13 14">
    <name type="scientific">Spizellomyces punctatus (strain DAOM BR117)</name>
    <dbReference type="NCBI Taxonomy" id="645134"/>
    <lineage>
        <taxon>Eukaryota</taxon>
        <taxon>Fungi</taxon>
        <taxon>Fungi incertae sedis</taxon>
        <taxon>Chytridiomycota</taxon>
        <taxon>Chytridiomycota incertae sedis</taxon>
        <taxon>Chytridiomycetes</taxon>
        <taxon>Spizellomycetales</taxon>
        <taxon>Spizellomycetaceae</taxon>
        <taxon>Spizellomyces</taxon>
    </lineage>
</organism>
<comment type="similarity">
    <text evidence="1">Belongs to the AAA ATPase family. RarA/MGS1/WRNIP1 subfamily.</text>
</comment>
<dbReference type="FunFam" id="3.40.50.300:FF:000137">
    <property type="entry name" value="Replication-associated recombination protein A"/>
    <property type="match status" value="1"/>
</dbReference>
<evidence type="ECO:0000256" key="9">
    <source>
        <dbReference type="ARBA" id="ARBA00023204"/>
    </source>
</evidence>
<dbReference type="GO" id="GO:0005524">
    <property type="term" value="F:ATP binding"/>
    <property type="evidence" value="ECO:0007669"/>
    <property type="project" value="UniProtKB-KW"/>
</dbReference>
<dbReference type="RefSeq" id="XP_016608667.1">
    <property type="nucleotide sequence ID" value="XM_016752004.1"/>
</dbReference>
<dbReference type="Gene3D" id="3.30.160.60">
    <property type="entry name" value="Classic Zinc Finger"/>
    <property type="match status" value="1"/>
</dbReference>
<evidence type="ECO:0000256" key="1">
    <source>
        <dbReference type="ARBA" id="ARBA00008959"/>
    </source>
</evidence>
<dbReference type="GO" id="GO:0051880">
    <property type="term" value="F:G-quadruplex DNA binding"/>
    <property type="evidence" value="ECO:0007669"/>
    <property type="project" value="EnsemblFungi"/>
</dbReference>
<evidence type="ECO:0000256" key="6">
    <source>
        <dbReference type="ARBA" id="ARBA00022771"/>
    </source>
</evidence>
<keyword evidence="5 10" id="KW-0227">DNA damage</keyword>
<keyword evidence="3" id="KW-0479">Metal-binding</keyword>
<dbReference type="Pfam" id="PF16193">
    <property type="entry name" value="AAA_assoc_2"/>
    <property type="match status" value="1"/>
</dbReference>
<keyword evidence="7" id="KW-0862">Zinc</keyword>
<dbReference type="GO" id="GO:0000731">
    <property type="term" value="P:DNA synthesis involved in DNA repair"/>
    <property type="evidence" value="ECO:0007669"/>
    <property type="project" value="TreeGrafter"/>
</dbReference>
<dbReference type="InterPro" id="IPR006642">
    <property type="entry name" value="Rad18_UBZ4"/>
</dbReference>
<evidence type="ECO:0000259" key="12">
    <source>
        <dbReference type="PROSITE" id="PS51908"/>
    </source>
</evidence>
<dbReference type="GO" id="GO:0005634">
    <property type="term" value="C:nucleus"/>
    <property type="evidence" value="ECO:0007669"/>
    <property type="project" value="TreeGrafter"/>
</dbReference>
<dbReference type="Proteomes" id="UP000053201">
    <property type="component" value="Unassembled WGS sequence"/>
</dbReference>
<evidence type="ECO:0000313" key="14">
    <source>
        <dbReference type="Proteomes" id="UP000053201"/>
    </source>
</evidence>
<dbReference type="GO" id="GO:0008270">
    <property type="term" value="F:zinc ion binding"/>
    <property type="evidence" value="ECO:0007669"/>
    <property type="project" value="UniProtKB-KW"/>
</dbReference>
<feature type="compositionally biased region" description="Basic and acidic residues" evidence="11">
    <location>
        <begin position="550"/>
        <end position="560"/>
    </location>
</feature>
<feature type="region of interest" description="Disordered" evidence="11">
    <location>
        <begin position="547"/>
        <end position="570"/>
    </location>
</feature>
<dbReference type="CDD" id="cd00009">
    <property type="entry name" value="AAA"/>
    <property type="match status" value="1"/>
</dbReference>
<dbReference type="Gene3D" id="3.40.50.300">
    <property type="entry name" value="P-loop containing nucleotide triphosphate hydrolases"/>
    <property type="match status" value="1"/>
</dbReference>
<dbReference type="AlphaFoldDB" id="A0A0L0HHS0"/>
<sequence length="570" mass="62598">MAETLSTVSCPVCLREVQVDDINRHLDSGCLTATSGRESNADHVTSPATPASRRSVQTTLFNTHGIKDPALSLSSKSSIFPSGSAIKRKRDVPTPERALATSVNTHVKAPTSSPAHAVATTASSQAPPQKRPRKSDHVPLADLARPATFDDVHGHTELIGEGTLLRSLIDQKKIPSLIFWGPPGSGKTTLARIIAKSQNTYYRELSATIHNVADVRKASDEAKNHRQLTGQKAIIFLDEIHRFTKSQQDFFLPPVERGDFTLIAATTENPSFRVNNALLSRSRVFVLGKLGVQDLIKVLRRAMKLKVGDERILVSEKVLTHLATLCDGDARAAINALEMALDSVMGAAGDGVGEVTEQAIMDALQKSSLLYDRNGEEHYNIISALHKSMRGSDENAALYWLGRMVYAGEDPLYVARRLIRFASEDIGLADNNALPLALSTYQACQMIGMPECDVILAHCVTYLSRAPKSVEVYKAMKNVKHMVQTSIAYPVPLHIRNAPTKLMKDLEYGKGYKYNPDFVGPVKQTYLPPELQGTNFFKQDEGMWDEDMDREAIDGSDKENGQIQNSPTEP</sequence>
<dbReference type="GO" id="GO:0017116">
    <property type="term" value="F:single-stranded DNA helicase activity"/>
    <property type="evidence" value="ECO:0007669"/>
    <property type="project" value="EnsemblFungi"/>
</dbReference>
<dbReference type="EMBL" id="KQ257455">
    <property type="protein sequence ID" value="KND00628.1"/>
    <property type="molecule type" value="Genomic_DNA"/>
</dbReference>
<dbReference type="PANTHER" id="PTHR13779">
    <property type="entry name" value="WERNER HELICASE-INTERACTING PROTEIN 1 FAMILY MEMBER"/>
    <property type="match status" value="1"/>
</dbReference>
<protein>
    <recommendedName>
        <fullName evidence="12">UBZ4-type domain-containing protein</fullName>
    </recommendedName>
</protein>
<evidence type="ECO:0000256" key="7">
    <source>
        <dbReference type="ARBA" id="ARBA00022833"/>
    </source>
</evidence>
<accession>A0A0L0HHS0</accession>
<evidence type="ECO:0000313" key="13">
    <source>
        <dbReference type="EMBL" id="KND00628.1"/>
    </source>
</evidence>
<keyword evidence="8" id="KW-0067">ATP-binding</keyword>
<dbReference type="Gene3D" id="1.10.8.60">
    <property type="match status" value="1"/>
</dbReference>
<keyword evidence="14" id="KW-1185">Reference proteome</keyword>
<dbReference type="PROSITE" id="PS51908">
    <property type="entry name" value="ZF_UBZ4"/>
    <property type="match status" value="1"/>
</dbReference>
<dbReference type="Gene3D" id="1.10.3710.10">
    <property type="entry name" value="DNA polymerase III clamp loader subunits, C-terminal domain"/>
    <property type="match status" value="1"/>
</dbReference>
<evidence type="ECO:0000256" key="5">
    <source>
        <dbReference type="ARBA" id="ARBA00022763"/>
    </source>
</evidence>
<dbReference type="InterPro" id="IPR003959">
    <property type="entry name" value="ATPase_AAA_core"/>
</dbReference>
<dbReference type="GO" id="GO:0016887">
    <property type="term" value="F:ATP hydrolysis activity"/>
    <property type="evidence" value="ECO:0007669"/>
    <property type="project" value="InterPro"/>
</dbReference>
<dbReference type="SMART" id="SM00734">
    <property type="entry name" value="ZnF_Rad18"/>
    <property type="match status" value="1"/>
</dbReference>
<evidence type="ECO:0000256" key="8">
    <source>
        <dbReference type="ARBA" id="ARBA00022840"/>
    </source>
</evidence>
<dbReference type="OrthoDB" id="10265467at2759"/>
<dbReference type="CDD" id="cd18139">
    <property type="entry name" value="HLD_clamp_RarA"/>
    <property type="match status" value="1"/>
</dbReference>
<feature type="domain" description="UBZ4-type" evidence="12">
    <location>
        <begin position="7"/>
        <end position="35"/>
    </location>
</feature>
<dbReference type="GO" id="GO:0033567">
    <property type="term" value="P:DNA replication, Okazaki fragment processing"/>
    <property type="evidence" value="ECO:0007669"/>
    <property type="project" value="EnsemblFungi"/>
</dbReference>
<keyword evidence="6 10" id="KW-0863">Zinc-finger</keyword>
<dbReference type="GO" id="GO:0051276">
    <property type="term" value="P:chromosome organization"/>
    <property type="evidence" value="ECO:0007669"/>
    <property type="project" value="EnsemblFungi"/>
</dbReference>
<dbReference type="SUPFAM" id="SSF48019">
    <property type="entry name" value="post-AAA+ oligomerization domain-like"/>
    <property type="match status" value="1"/>
</dbReference>
<dbReference type="InterPro" id="IPR021886">
    <property type="entry name" value="MgsA_C"/>
</dbReference>
<keyword evidence="2" id="KW-0235">DNA replication</keyword>
<reference evidence="13 14" key="1">
    <citation type="submission" date="2009-08" db="EMBL/GenBank/DDBJ databases">
        <title>The Genome Sequence of Spizellomyces punctatus strain DAOM BR117.</title>
        <authorList>
            <consortium name="The Broad Institute Genome Sequencing Platform"/>
            <person name="Russ C."/>
            <person name="Cuomo C."/>
            <person name="Shea T."/>
            <person name="Young S.K."/>
            <person name="Zeng Q."/>
            <person name="Koehrsen M."/>
            <person name="Haas B."/>
            <person name="Borodovsky M."/>
            <person name="Guigo R."/>
            <person name="Alvarado L."/>
            <person name="Berlin A."/>
            <person name="Bochicchio J."/>
            <person name="Borenstein D."/>
            <person name="Chapman S."/>
            <person name="Chen Z."/>
            <person name="Engels R."/>
            <person name="Freedman E."/>
            <person name="Gellesch M."/>
            <person name="Goldberg J."/>
            <person name="Griggs A."/>
            <person name="Gujja S."/>
            <person name="Heiman D."/>
            <person name="Hepburn T."/>
            <person name="Howarth C."/>
            <person name="Jen D."/>
            <person name="Larson L."/>
            <person name="Lewis B."/>
            <person name="Mehta T."/>
            <person name="Park D."/>
            <person name="Pearson M."/>
            <person name="Roberts A."/>
            <person name="Saif S."/>
            <person name="Shenoy N."/>
            <person name="Sisk P."/>
            <person name="Stolte C."/>
            <person name="Sykes S."/>
            <person name="Thomson T."/>
            <person name="Walk T."/>
            <person name="White J."/>
            <person name="Yandava C."/>
            <person name="Burger G."/>
            <person name="Gray M.W."/>
            <person name="Holland P.W.H."/>
            <person name="King N."/>
            <person name="Lang F.B.F."/>
            <person name="Roger A.J."/>
            <person name="Ruiz-Trillo I."/>
            <person name="Lander E."/>
            <person name="Nusbaum C."/>
        </authorList>
    </citation>
    <scope>NUCLEOTIDE SEQUENCE [LARGE SCALE GENOMIC DNA]</scope>
    <source>
        <strain evidence="13 14">DAOM BR117</strain>
    </source>
</reference>
<dbReference type="Pfam" id="PF12002">
    <property type="entry name" value="MgsA_C"/>
    <property type="match status" value="1"/>
</dbReference>
<dbReference type="Pfam" id="PF00004">
    <property type="entry name" value="AAA"/>
    <property type="match status" value="1"/>
</dbReference>
<feature type="region of interest" description="Disordered" evidence="11">
    <location>
        <begin position="33"/>
        <end position="53"/>
    </location>
</feature>